<feature type="transmembrane region" description="Helical" evidence="1">
    <location>
        <begin position="308"/>
        <end position="330"/>
    </location>
</feature>
<name>A0A939IMQ6_9GAMM</name>
<protein>
    <submittedName>
        <fullName evidence="2">Uncharacterized protein</fullName>
    </submittedName>
</protein>
<feature type="transmembrane region" description="Helical" evidence="1">
    <location>
        <begin position="66"/>
        <end position="87"/>
    </location>
</feature>
<feature type="transmembrane region" description="Helical" evidence="1">
    <location>
        <begin position="408"/>
        <end position="430"/>
    </location>
</feature>
<accession>A0A939IMQ6</accession>
<feature type="transmembrane region" description="Helical" evidence="1">
    <location>
        <begin position="6"/>
        <end position="28"/>
    </location>
</feature>
<feature type="transmembrane region" description="Helical" evidence="1">
    <location>
        <begin position="245"/>
        <end position="264"/>
    </location>
</feature>
<feature type="transmembrane region" description="Helical" evidence="1">
    <location>
        <begin position="436"/>
        <end position="455"/>
    </location>
</feature>
<evidence type="ECO:0000313" key="3">
    <source>
        <dbReference type="Proteomes" id="UP000664303"/>
    </source>
</evidence>
<dbReference type="EMBL" id="JAFKCZ010000010">
    <property type="protein sequence ID" value="MBN7797775.1"/>
    <property type="molecule type" value="Genomic_DNA"/>
</dbReference>
<dbReference type="RefSeq" id="WP_206561225.1">
    <property type="nucleotide sequence ID" value="NZ_JAFKCZ010000010.1"/>
</dbReference>
<dbReference type="AlphaFoldDB" id="A0A939IMQ6"/>
<evidence type="ECO:0000256" key="1">
    <source>
        <dbReference type="SAM" id="Phobius"/>
    </source>
</evidence>
<feature type="transmembrane region" description="Helical" evidence="1">
    <location>
        <begin position="108"/>
        <end position="129"/>
    </location>
</feature>
<keyword evidence="1" id="KW-0812">Transmembrane</keyword>
<feature type="transmembrane region" description="Helical" evidence="1">
    <location>
        <begin position="377"/>
        <end position="396"/>
    </location>
</feature>
<proteinExistence type="predicted"/>
<feature type="transmembrane region" description="Helical" evidence="1">
    <location>
        <begin position="285"/>
        <end position="302"/>
    </location>
</feature>
<dbReference type="Proteomes" id="UP000664303">
    <property type="component" value="Unassembled WGS sequence"/>
</dbReference>
<keyword evidence="1" id="KW-1133">Transmembrane helix</keyword>
<comment type="caution">
    <text evidence="2">The sequence shown here is derived from an EMBL/GenBank/DDBJ whole genome shotgun (WGS) entry which is preliminary data.</text>
</comment>
<feature type="transmembrane region" description="Helical" evidence="1">
    <location>
        <begin position="217"/>
        <end position="239"/>
    </location>
</feature>
<keyword evidence="1" id="KW-0472">Membrane</keyword>
<sequence length="473" mass="52033">MTEDFSAIGLTVAILLPWLTGTLLARLALWGECPLTLKLAHGYLLGNFATIVLIRICDALGWQFSFWGICASLGILSIIALLSTSILRSRPSFNSTQILKPEPVRLLAWHWFVLTILLGLTLIQVFAIAQEIILRPTFPWDAWRGWEPKTIQYFTSQSLYAEMFTIGNYGEISPQIHLWAMLGANSSTSPSTHLPWLFAFLAIGLAIYGQCRINCSFIASAIAGAAVMSLPYLSIHAALAGYADIWLALAFTLGIITVINLSQAKSFRLIILTLIYAYICLQSKRAGFGMSLIILLCLFVSTCNNKKWLAVSSSAITIGLLFLWGLVFVGKTEITLPLPEGNSVSLTPDQLKIPGIANFSFNEISAITPLYEALFKFGSWHLTIVLLLLSVGYAITHRTLDNISKISLAAIASGFIYVGIYFSVISPMAAENHTGLSRSLLYMMPLCIYLSIYLYHRAILEARDKQTCPSGAP</sequence>
<feature type="transmembrane region" description="Helical" evidence="1">
    <location>
        <begin position="35"/>
        <end position="54"/>
    </location>
</feature>
<reference evidence="2" key="1">
    <citation type="submission" date="2021-02" db="EMBL/GenBank/DDBJ databases">
        <title>PHA producing bacteria isolated from coastal sediment in Guangdong, Shenzhen.</title>
        <authorList>
            <person name="Zheng W."/>
            <person name="Yu S."/>
            <person name="Huang Y."/>
        </authorList>
    </citation>
    <scope>NUCLEOTIDE SEQUENCE</scope>
    <source>
        <strain evidence="2">TN14-10</strain>
    </source>
</reference>
<organism evidence="2 3">
    <name type="scientific">Parahaliea mediterranea</name>
    <dbReference type="NCBI Taxonomy" id="651086"/>
    <lineage>
        <taxon>Bacteria</taxon>
        <taxon>Pseudomonadati</taxon>
        <taxon>Pseudomonadota</taxon>
        <taxon>Gammaproteobacteria</taxon>
        <taxon>Cellvibrionales</taxon>
        <taxon>Halieaceae</taxon>
        <taxon>Parahaliea</taxon>
    </lineage>
</organism>
<keyword evidence="3" id="KW-1185">Reference proteome</keyword>
<gene>
    <name evidence="2" type="ORF">JYP50_14285</name>
</gene>
<evidence type="ECO:0000313" key="2">
    <source>
        <dbReference type="EMBL" id="MBN7797775.1"/>
    </source>
</evidence>